<dbReference type="PANTHER" id="PTHR10000:SF8">
    <property type="entry name" value="HAD SUPERFAMILY HYDROLASE-LIKE, TYPE 3"/>
    <property type="match status" value="1"/>
</dbReference>
<evidence type="ECO:0000313" key="2">
    <source>
        <dbReference type="Proteomes" id="UP001230220"/>
    </source>
</evidence>
<gene>
    <name evidence="1" type="ORF">J2S15_001469</name>
</gene>
<evidence type="ECO:0000313" key="1">
    <source>
        <dbReference type="EMBL" id="MDQ0360724.1"/>
    </source>
</evidence>
<organism evidence="1 2">
    <name type="scientific">Breznakia pachnodae</name>
    <dbReference type="NCBI Taxonomy" id="265178"/>
    <lineage>
        <taxon>Bacteria</taxon>
        <taxon>Bacillati</taxon>
        <taxon>Bacillota</taxon>
        <taxon>Erysipelotrichia</taxon>
        <taxon>Erysipelotrichales</taxon>
        <taxon>Erysipelotrichaceae</taxon>
        <taxon>Breznakia</taxon>
    </lineage>
</organism>
<sequence length="275" mass="30393">MYKLLALDLDETLFNDDHQIDEGNREAIARARAAGVKVVPCSGRGPGFLGSLYDDLDLMHDNEYSILTNGAIVIENSTNKVISCTPLPFEKAKELFEFGLNKDLAVEIFTPEKVYFYHTTEETKERVNNFGTNLVFMDNDDFDFLKDKIIIKVLYEKVGGYDYFRSFADEMKPIVDGHVTTSFSSNRFYELNAIGIHKGVGLKALADHLGIGIEETIGVGDNFNDVGLVKDAGLGVAVSNAIDEIKDLADVVTKATNNENAIAEVIDTYILDTGK</sequence>
<dbReference type="Proteomes" id="UP001230220">
    <property type="component" value="Unassembled WGS sequence"/>
</dbReference>
<dbReference type="SFLD" id="SFLDG01140">
    <property type="entry name" value="C2.B:_Phosphomannomutase_and_P"/>
    <property type="match status" value="1"/>
</dbReference>
<name>A0ABU0E1U5_9FIRM</name>
<dbReference type="Gene3D" id="3.30.1240.10">
    <property type="match status" value="1"/>
</dbReference>
<dbReference type="NCBIfam" id="TIGR00099">
    <property type="entry name" value="Cof-subfamily"/>
    <property type="match status" value="1"/>
</dbReference>
<comment type="caution">
    <text evidence="1">The sequence shown here is derived from an EMBL/GenBank/DDBJ whole genome shotgun (WGS) entry which is preliminary data.</text>
</comment>
<dbReference type="EMBL" id="JAUSUR010000002">
    <property type="protein sequence ID" value="MDQ0360724.1"/>
    <property type="molecule type" value="Genomic_DNA"/>
</dbReference>
<dbReference type="InterPro" id="IPR000150">
    <property type="entry name" value="Cof"/>
</dbReference>
<proteinExistence type="predicted"/>
<reference evidence="1 2" key="1">
    <citation type="submission" date="2023-07" db="EMBL/GenBank/DDBJ databases">
        <title>Genomic Encyclopedia of Type Strains, Phase IV (KMG-IV): sequencing the most valuable type-strain genomes for metagenomic binning, comparative biology and taxonomic classification.</title>
        <authorList>
            <person name="Goeker M."/>
        </authorList>
    </citation>
    <scope>NUCLEOTIDE SEQUENCE [LARGE SCALE GENOMIC DNA]</scope>
    <source>
        <strain evidence="1 2">DSM 16784</strain>
    </source>
</reference>
<dbReference type="InterPro" id="IPR023214">
    <property type="entry name" value="HAD_sf"/>
</dbReference>
<dbReference type="Gene3D" id="3.40.50.1000">
    <property type="entry name" value="HAD superfamily/HAD-like"/>
    <property type="match status" value="1"/>
</dbReference>
<accession>A0ABU0E1U5</accession>
<dbReference type="InterPro" id="IPR006379">
    <property type="entry name" value="HAD-SF_hydro_IIB"/>
</dbReference>
<keyword evidence="2" id="KW-1185">Reference proteome</keyword>
<dbReference type="SFLD" id="SFLDS00003">
    <property type="entry name" value="Haloacid_Dehalogenase"/>
    <property type="match status" value="1"/>
</dbReference>
<dbReference type="RefSeq" id="WP_307406841.1">
    <property type="nucleotide sequence ID" value="NZ_JAUSUR010000002.1"/>
</dbReference>
<dbReference type="SUPFAM" id="SSF56784">
    <property type="entry name" value="HAD-like"/>
    <property type="match status" value="1"/>
</dbReference>
<dbReference type="InterPro" id="IPR036412">
    <property type="entry name" value="HAD-like_sf"/>
</dbReference>
<dbReference type="NCBIfam" id="TIGR01484">
    <property type="entry name" value="HAD-SF-IIB"/>
    <property type="match status" value="1"/>
</dbReference>
<protein>
    <submittedName>
        <fullName evidence="1">Cof subfamily protein (Haloacid dehalogenase superfamily)</fullName>
    </submittedName>
</protein>
<dbReference type="Pfam" id="PF08282">
    <property type="entry name" value="Hydrolase_3"/>
    <property type="match status" value="1"/>
</dbReference>
<dbReference type="PANTHER" id="PTHR10000">
    <property type="entry name" value="PHOSPHOSERINE PHOSPHATASE"/>
    <property type="match status" value="1"/>
</dbReference>